<evidence type="ECO:0000256" key="3">
    <source>
        <dbReference type="ARBA" id="ARBA00022989"/>
    </source>
</evidence>
<sequence>MFNTPTITKNLLIINVLAFVATLVFPSLGDLGGLHFFLASDFHVYQLLTYMFLHANFTHILFNMFALWMFGRVMESVWGPKKFLFYYISCGIGAGLMQEIAQFVQFYLIMKGEFPMGSIADIFEIGKYNAMYLNAWTTVGASGAIYAILLAFGMTFPNERIFIFPLPLPIKAKWFVIFYAAIELLSAVTASGDGVAHMAHLGGMLFGFLMIRYWQRHPGAYYSRSNGAQFFESLKNKFDQYREKYDRGGQGSHGGPQGGATRHETDWEYNAKKKANQDEIDRILDKIRKSGYDSLTKEEKQKLFDSSNND</sequence>
<dbReference type="PANTHER" id="PTHR43066">
    <property type="entry name" value="RHOMBOID-RELATED PROTEIN"/>
    <property type="match status" value="1"/>
</dbReference>
<evidence type="ECO:0000256" key="6">
    <source>
        <dbReference type="SAM" id="Phobius"/>
    </source>
</evidence>
<comment type="caution">
    <text evidence="9">The sequence shown here is derived from an EMBL/GenBank/DDBJ whole genome shotgun (WGS) entry which is preliminary data.</text>
</comment>
<evidence type="ECO:0000256" key="2">
    <source>
        <dbReference type="ARBA" id="ARBA00022692"/>
    </source>
</evidence>
<evidence type="ECO:0000259" key="7">
    <source>
        <dbReference type="Pfam" id="PF01694"/>
    </source>
</evidence>
<reference evidence="9 10" key="1">
    <citation type="journal article" date="2021" name="Sci. Rep.">
        <title>The distribution of antibiotic resistance genes in chicken gut microbiota commensals.</title>
        <authorList>
            <person name="Juricova H."/>
            <person name="Matiasovicova J."/>
            <person name="Kubasova T."/>
            <person name="Cejkova D."/>
            <person name="Rychlik I."/>
        </authorList>
    </citation>
    <scope>NUCLEOTIDE SEQUENCE [LARGE SCALE GENOMIC DNA]</scope>
    <source>
        <strain evidence="9 10">An819</strain>
    </source>
</reference>
<dbReference type="GO" id="GO:0004252">
    <property type="term" value="F:serine-type endopeptidase activity"/>
    <property type="evidence" value="ECO:0007669"/>
    <property type="project" value="InterPro"/>
</dbReference>
<dbReference type="GO" id="GO:0006508">
    <property type="term" value="P:proteolysis"/>
    <property type="evidence" value="ECO:0007669"/>
    <property type="project" value="UniProtKB-KW"/>
</dbReference>
<dbReference type="InterPro" id="IPR022764">
    <property type="entry name" value="Peptidase_S54_rhomboid_dom"/>
</dbReference>
<dbReference type="Pfam" id="PF01694">
    <property type="entry name" value="Rhomboid"/>
    <property type="match status" value="1"/>
</dbReference>
<evidence type="ECO:0000313" key="10">
    <source>
        <dbReference type="Proteomes" id="UP000764045"/>
    </source>
</evidence>
<evidence type="ECO:0000313" key="9">
    <source>
        <dbReference type="EMBL" id="MBM6662804.1"/>
    </source>
</evidence>
<proteinExistence type="predicted"/>
<organism evidence="9 10">
    <name type="scientific">Marseilla massiliensis</name>
    <dbReference type="NCBI Taxonomy" id="1841864"/>
    <lineage>
        <taxon>Bacteria</taxon>
        <taxon>Pseudomonadati</taxon>
        <taxon>Bacteroidota</taxon>
        <taxon>Bacteroidia</taxon>
        <taxon>Bacteroidales</taxon>
        <taxon>Prevotellaceae</taxon>
        <taxon>Marseilla</taxon>
    </lineage>
</organism>
<dbReference type="PANTHER" id="PTHR43066:SF11">
    <property type="entry name" value="PEPTIDASE S54 RHOMBOID DOMAIN-CONTAINING PROTEIN"/>
    <property type="match status" value="1"/>
</dbReference>
<feature type="transmembrane region" description="Helical" evidence="6">
    <location>
        <begin position="198"/>
        <end position="214"/>
    </location>
</feature>
<accession>A0A938WR06</accession>
<evidence type="ECO:0000256" key="4">
    <source>
        <dbReference type="ARBA" id="ARBA00023136"/>
    </source>
</evidence>
<dbReference type="EMBL" id="JACJJL010000030">
    <property type="protein sequence ID" value="MBM6662804.1"/>
    <property type="molecule type" value="Genomic_DNA"/>
</dbReference>
<feature type="compositionally biased region" description="Gly residues" evidence="5">
    <location>
        <begin position="248"/>
        <end position="258"/>
    </location>
</feature>
<keyword evidence="9" id="KW-0645">Protease</keyword>
<keyword evidence="2 6" id="KW-0812">Transmembrane</keyword>
<evidence type="ECO:0000259" key="8">
    <source>
        <dbReference type="Pfam" id="PF20216"/>
    </source>
</evidence>
<dbReference type="RefSeq" id="WP_205111579.1">
    <property type="nucleotide sequence ID" value="NZ_CAWUJD010000001.1"/>
</dbReference>
<dbReference type="AlphaFoldDB" id="A0A938WR06"/>
<name>A0A938WR06_9BACT</name>
<feature type="region of interest" description="Disordered" evidence="5">
    <location>
        <begin position="245"/>
        <end position="265"/>
    </location>
</feature>
<dbReference type="InterPro" id="IPR035952">
    <property type="entry name" value="Rhomboid-like_sf"/>
</dbReference>
<keyword evidence="10" id="KW-1185">Reference proteome</keyword>
<dbReference type="GO" id="GO:0016020">
    <property type="term" value="C:membrane"/>
    <property type="evidence" value="ECO:0007669"/>
    <property type="project" value="UniProtKB-SubCell"/>
</dbReference>
<dbReference type="SUPFAM" id="SSF144091">
    <property type="entry name" value="Rhomboid-like"/>
    <property type="match status" value="1"/>
</dbReference>
<dbReference type="Proteomes" id="UP000764045">
    <property type="component" value="Unassembled WGS sequence"/>
</dbReference>
<dbReference type="Gene3D" id="1.20.1540.10">
    <property type="entry name" value="Rhomboid-like"/>
    <property type="match status" value="1"/>
</dbReference>
<comment type="subcellular location">
    <subcellularLocation>
        <location evidence="1">Membrane</location>
        <topology evidence="1">Multi-pass membrane protein</topology>
    </subcellularLocation>
</comment>
<feature type="transmembrane region" description="Helical" evidence="6">
    <location>
        <begin position="50"/>
        <end position="71"/>
    </location>
</feature>
<feature type="transmembrane region" description="Helical" evidence="6">
    <location>
        <begin position="130"/>
        <end position="153"/>
    </location>
</feature>
<evidence type="ECO:0000256" key="5">
    <source>
        <dbReference type="SAM" id="MobiDB-lite"/>
    </source>
</evidence>
<evidence type="ECO:0000256" key="1">
    <source>
        <dbReference type="ARBA" id="ARBA00004141"/>
    </source>
</evidence>
<feature type="transmembrane region" description="Helical" evidence="6">
    <location>
        <begin position="83"/>
        <end position="110"/>
    </location>
</feature>
<dbReference type="InterPro" id="IPR046483">
    <property type="entry name" value="DUF6576"/>
</dbReference>
<feature type="domain" description="Peptidase S54 rhomboid" evidence="7">
    <location>
        <begin position="43"/>
        <end position="211"/>
    </location>
</feature>
<gene>
    <name evidence="9" type="ORF">H6B30_13810</name>
</gene>
<keyword evidence="4 6" id="KW-0472">Membrane</keyword>
<feature type="domain" description="DUF6576" evidence="8">
    <location>
        <begin position="266"/>
        <end position="307"/>
    </location>
</feature>
<keyword evidence="9" id="KW-0378">Hydrolase</keyword>
<protein>
    <submittedName>
        <fullName evidence="9">Rhomboid family intramembrane serine protease</fullName>
    </submittedName>
</protein>
<dbReference type="Pfam" id="PF20216">
    <property type="entry name" value="DUF6576"/>
    <property type="match status" value="1"/>
</dbReference>
<keyword evidence="3 6" id="KW-1133">Transmembrane helix</keyword>
<feature type="transmembrane region" description="Helical" evidence="6">
    <location>
        <begin position="12"/>
        <end position="38"/>
    </location>
</feature>